<proteinExistence type="predicted"/>
<dbReference type="SUPFAM" id="SSF56524">
    <property type="entry name" value="Oxidoreductase molybdopterin-binding domain"/>
    <property type="match status" value="1"/>
</dbReference>
<protein>
    <recommendedName>
        <fullName evidence="2">Oxidoreductase molybdopterin-binding domain-containing protein</fullName>
    </recommendedName>
</protein>
<evidence type="ECO:0000313" key="3">
    <source>
        <dbReference type="EMBL" id="SVE26490.1"/>
    </source>
</evidence>
<accession>A0A383C3A1</accession>
<keyword evidence="1" id="KW-0472">Membrane</keyword>
<keyword evidence="1" id="KW-0812">Transmembrane</keyword>
<dbReference type="Gene3D" id="3.90.420.10">
    <property type="entry name" value="Oxidoreductase, molybdopterin-binding domain"/>
    <property type="match status" value="1"/>
</dbReference>
<evidence type="ECO:0000259" key="2">
    <source>
        <dbReference type="Pfam" id="PF00174"/>
    </source>
</evidence>
<evidence type="ECO:0000256" key="1">
    <source>
        <dbReference type="SAM" id="Phobius"/>
    </source>
</evidence>
<reference evidence="3" key="1">
    <citation type="submission" date="2018-05" db="EMBL/GenBank/DDBJ databases">
        <authorList>
            <person name="Lanie J.A."/>
            <person name="Ng W.-L."/>
            <person name="Kazmierczak K.M."/>
            <person name="Andrzejewski T.M."/>
            <person name="Davidsen T.M."/>
            <person name="Wayne K.J."/>
            <person name="Tettelin H."/>
            <person name="Glass J.I."/>
            <person name="Rusch D."/>
            <person name="Podicherti R."/>
            <person name="Tsui H.-C.T."/>
            <person name="Winkler M.E."/>
        </authorList>
    </citation>
    <scope>NUCLEOTIDE SEQUENCE</scope>
</reference>
<feature type="transmembrane region" description="Helical" evidence="1">
    <location>
        <begin position="21"/>
        <end position="38"/>
    </location>
</feature>
<name>A0A383C3A1_9ZZZZ</name>
<gene>
    <name evidence="3" type="ORF">METZ01_LOCUS479344</name>
</gene>
<dbReference type="EMBL" id="UINC01205351">
    <property type="protein sequence ID" value="SVE26490.1"/>
    <property type="molecule type" value="Genomic_DNA"/>
</dbReference>
<dbReference type="AlphaFoldDB" id="A0A383C3A1"/>
<organism evidence="3">
    <name type="scientific">marine metagenome</name>
    <dbReference type="NCBI Taxonomy" id="408172"/>
    <lineage>
        <taxon>unclassified sequences</taxon>
        <taxon>metagenomes</taxon>
        <taxon>ecological metagenomes</taxon>
    </lineage>
</organism>
<keyword evidence="1" id="KW-1133">Transmembrane helix</keyword>
<feature type="non-terminal residue" evidence="3">
    <location>
        <position position="169"/>
    </location>
</feature>
<dbReference type="Pfam" id="PF00174">
    <property type="entry name" value="Oxidored_molyb"/>
    <property type="match status" value="1"/>
</dbReference>
<dbReference type="InterPro" id="IPR000572">
    <property type="entry name" value="OxRdtase_Mopterin-bd_dom"/>
</dbReference>
<feature type="domain" description="Oxidoreductase molybdopterin-binding" evidence="2">
    <location>
        <begin position="90"/>
        <end position="169"/>
    </location>
</feature>
<dbReference type="InterPro" id="IPR036374">
    <property type="entry name" value="OxRdtase_Mopterin-bd_sf"/>
</dbReference>
<sequence length="169" mass="18670">MAADKSKNEEGDMAKSSRRRFLRAGGLAAIWTIVPQWGCDSNSVKFREMPAAPEMEIDGEPMTSDQLPEPPITSNDRFYLQSINGQAYDPNIKSENWSMKIDGLVDNAINSLTYADILAMPMQRQVMTMQCIGNWIGGPLIGNAEWGGTRFSDVLNLAGPTSEATYVKF</sequence>